<proteinExistence type="predicted"/>
<protein>
    <submittedName>
        <fullName evidence="1">Uncharacterized protein</fullName>
    </submittedName>
</protein>
<sequence>LVKGYGAKIWRLTTYVKAENRMVTLLPKHCLQYQSSSIYRTDYGWICKTDFLTLSFPVESFSDNWKHSITIQPINIIRLCFTLL</sequence>
<accession>A0AAW4T6T0</accession>
<evidence type="ECO:0000313" key="2">
    <source>
        <dbReference type="Proteomes" id="UP001198461"/>
    </source>
</evidence>
<feature type="non-terminal residue" evidence="1">
    <location>
        <position position="1"/>
    </location>
</feature>
<dbReference type="Proteomes" id="UP001198461">
    <property type="component" value="Unassembled WGS sequence"/>
</dbReference>
<name>A0AAW4T6T0_9BACE</name>
<gene>
    <name evidence="1" type="ORF">LD004_25045</name>
</gene>
<comment type="caution">
    <text evidence="1">The sequence shown here is derived from an EMBL/GenBank/DDBJ whole genome shotgun (WGS) entry which is preliminary data.</text>
</comment>
<dbReference type="EMBL" id="JAIWYE010000044">
    <property type="protein sequence ID" value="MCA4706871.1"/>
    <property type="molecule type" value="Genomic_DNA"/>
</dbReference>
<evidence type="ECO:0000313" key="1">
    <source>
        <dbReference type="EMBL" id="MCA4706871.1"/>
    </source>
</evidence>
<dbReference type="RefSeq" id="WP_225450601.1">
    <property type="nucleotide sequence ID" value="NZ_JAIWXB010000047.1"/>
</dbReference>
<reference evidence="1" key="1">
    <citation type="submission" date="2023-08" db="EMBL/GenBank/DDBJ databases">
        <title>Mucin Metabolism Genes Underlie the Key Renovations of Bacteroides xylanisolvens Genomes in Captive Great Apes.</title>
        <authorList>
            <person name="Nishida A.H."/>
        </authorList>
    </citation>
    <scope>NUCLEOTIDE SEQUENCE</scope>
    <source>
        <strain evidence="1">P13.H9</strain>
    </source>
</reference>
<dbReference type="AlphaFoldDB" id="A0AAW4T6T0"/>
<organism evidence="1 2">
    <name type="scientific">Bacteroides xylanisolvens</name>
    <dbReference type="NCBI Taxonomy" id="371601"/>
    <lineage>
        <taxon>Bacteria</taxon>
        <taxon>Pseudomonadati</taxon>
        <taxon>Bacteroidota</taxon>
        <taxon>Bacteroidia</taxon>
        <taxon>Bacteroidales</taxon>
        <taxon>Bacteroidaceae</taxon>
        <taxon>Bacteroides</taxon>
    </lineage>
</organism>